<keyword evidence="1" id="KW-0805">Transcription regulation</keyword>
<sequence>MDTGHKMKRLKDGFEGQRMFVLPPHIRRAVMANPINRNFYATAIGYYPNAFGHERERRYGSSDYILIYCITGTGEISFKGTKFDLKTGSYFIIPQGLPHKYKSSVTEPWSIYWMHFNGGMAAELYDRAGFKVHEVNYDEARIKVFDKVCAILNNSYSKREMEIMNFNALHFVTSLIYHREIDHQSGNVDIISDSIAFMKANIGLKIGLKELARQQNISVTHYSKMFRQKTDCSPVNYFNELKVQRSCQQMCFTNKSIKTICAELGFDDQYYFSRLFSKVTGISPSKYKQLQKNKPIDRELAG</sequence>
<gene>
    <name evidence="5" type="ORF">GCM10022210_34050</name>
</gene>
<dbReference type="InterPro" id="IPR037923">
    <property type="entry name" value="HTH-like"/>
</dbReference>
<accession>A0ABP7QCI7</accession>
<organism evidence="5 6">
    <name type="scientific">Mucilaginibacter dorajii</name>
    <dbReference type="NCBI Taxonomy" id="692994"/>
    <lineage>
        <taxon>Bacteria</taxon>
        <taxon>Pseudomonadati</taxon>
        <taxon>Bacteroidota</taxon>
        <taxon>Sphingobacteriia</taxon>
        <taxon>Sphingobacteriales</taxon>
        <taxon>Sphingobacteriaceae</taxon>
        <taxon>Mucilaginibacter</taxon>
    </lineage>
</organism>
<keyword evidence="6" id="KW-1185">Reference proteome</keyword>
<dbReference type="InterPro" id="IPR020449">
    <property type="entry name" value="Tscrpt_reg_AraC-type_HTH"/>
</dbReference>
<dbReference type="Pfam" id="PF12833">
    <property type="entry name" value="HTH_18"/>
    <property type="match status" value="1"/>
</dbReference>
<dbReference type="SUPFAM" id="SSF46689">
    <property type="entry name" value="Homeodomain-like"/>
    <property type="match status" value="2"/>
</dbReference>
<dbReference type="Gene3D" id="1.10.10.60">
    <property type="entry name" value="Homeodomain-like"/>
    <property type="match status" value="2"/>
</dbReference>
<dbReference type="InterPro" id="IPR003313">
    <property type="entry name" value="AraC-bd"/>
</dbReference>
<dbReference type="InterPro" id="IPR009057">
    <property type="entry name" value="Homeodomain-like_sf"/>
</dbReference>
<protein>
    <submittedName>
        <fullName evidence="5">AraC family transcriptional regulator</fullName>
    </submittedName>
</protein>
<dbReference type="EMBL" id="BAAAZC010000025">
    <property type="protein sequence ID" value="GAA3980070.1"/>
    <property type="molecule type" value="Genomic_DNA"/>
</dbReference>
<dbReference type="Pfam" id="PF02311">
    <property type="entry name" value="AraC_binding"/>
    <property type="match status" value="1"/>
</dbReference>
<dbReference type="Gene3D" id="2.60.120.280">
    <property type="entry name" value="Regulatory protein AraC"/>
    <property type="match status" value="1"/>
</dbReference>
<evidence type="ECO:0000313" key="6">
    <source>
        <dbReference type="Proteomes" id="UP001500742"/>
    </source>
</evidence>
<dbReference type="PROSITE" id="PS01124">
    <property type="entry name" value="HTH_ARAC_FAMILY_2"/>
    <property type="match status" value="1"/>
</dbReference>
<proteinExistence type="predicted"/>
<dbReference type="PANTHER" id="PTHR43280:SF30">
    <property type="entry name" value="MMSAB OPERON REGULATORY PROTEIN"/>
    <property type="match status" value="1"/>
</dbReference>
<comment type="caution">
    <text evidence="5">The sequence shown here is derived from an EMBL/GenBank/DDBJ whole genome shotgun (WGS) entry which is preliminary data.</text>
</comment>
<dbReference type="PANTHER" id="PTHR43280">
    <property type="entry name" value="ARAC-FAMILY TRANSCRIPTIONAL REGULATOR"/>
    <property type="match status" value="1"/>
</dbReference>
<dbReference type="InterPro" id="IPR018062">
    <property type="entry name" value="HTH_AraC-typ_CS"/>
</dbReference>
<dbReference type="PROSITE" id="PS00041">
    <property type="entry name" value="HTH_ARAC_FAMILY_1"/>
    <property type="match status" value="1"/>
</dbReference>
<name>A0ABP7QCI7_9SPHI</name>
<evidence type="ECO:0000256" key="2">
    <source>
        <dbReference type="ARBA" id="ARBA00023125"/>
    </source>
</evidence>
<dbReference type="Proteomes" id="UP001500742">
    <property type="component" value="Unassembled WGS sequence"/>
</dbReference>
<keyword evidence="3" id="KW-0804">Transcription</keyword>
<evidence type="ECO:0000259" key="4">
    <source>
        <dbReference type="PROSITE" id="PS01124"/>
    </source>
</evidence>
<feature type="domain" description="HTH araC/xylS-type" evidence="4">
    <location>
        <begin position="192"/>
        <end position="290"/>
    </location>
</feature>
<keyword evidence="2" id="KW-0238">DNA-binding</keyword>
<reference evidence="6" key="1">
    <citation type="journal article" date="2019" name="Int. J. Syst. Evol. Microbiol.">
        <title>The Global Catalogue of Microorganisms (GCM) 10K type strain sequencing project: providing services to taxonomists for standard genome sequencing and annotation.</title>
        <authorList>
            <consortium name="The Broad Institute Genomics Platform"/>
            <consortium name="The Broad Institute Genome Sequencing Center for Infectious Disease"/>
            <person name="Wu L."/>
            <person name="Ma J."/>
        </authorList>
    </citation>
    <scope>NUCLEOTIDE SEQUENCE [LARGE SCALE GENOMIC DNA]</scope>
    <source>
        <strain evidence="6">JCM 16601</strain>
    </source>
</reference>
<dbReference type="PRINTS" id="PR00032">
    <property type="entry name" value="HTHARAC"/>
</dbReference>
<dbReference type="SMART" id="SM00342">
    <property type="entry name" value="HTH_ARAC"/>
    <property type="match status" value="1"/>
</dbReference>
<dbReference type="CDD" id="cd06986">
    <property type="entry name" value="cupin_MmsR-like_N"/>
    <property type="match status" value="1"/>
</dbReference>
<dbReference type="InterPro" id="IPR018060">
    <property type="entry name" value="HTH_AraC"/>
</dbReference>
<evidence type="ECO:0000313" key="5">
    <source>
        <dbReference type="EMBL" id="GAA3980070.1"/>
    </source>
</evidence>
<dbReference type="SUPFAM" id="SSF51215">
    <property type="entry name" value="Regulatory protein AraC"/>
    <property type="match status" value="1"/>
</dbReference>
<evidence type="ECO:0000256" key="1">
    <source>
        <dbReference type="ARBA" id="ARBA00023015"/>
    </source>
</evidence>
<evidence type="ECO:0000256" key="3">
    <source>
        <dbReference type="ARBA" id="ARBA00023163"/>
    </source>
</evidence>